<keyword evidence="1" id="KW-0378">Hydrolase</keyword>
<reference evidence="1" key="1">
    <citation type="journal article" date="2020" name="Phytopathology">
        <title>Genome Sequence Resources of Colletotrichum truncatum, C. plurivorum, C. musicola, and C. sojae: Four Species Pathogenic to Soybean (Glycine max).</title>
        <authorList>
            <person name="Rogerio F."/>
            <person name="Boufleur T.R."/>
            <person name="Ciampi-Guillardi M."/>
            <person name="Sukno S.A."/>
            <person name="Thon M.R."/>
            <person name="Massola Junior N.S."/>
            <person name="Baroncelli R."/>
        </authorList>
    </citation>
    <scope>NUCLEOTIDE SEQUENCE</scope>
    <source>
        <strain evidence="1">LFN0074</strain>
    </source>
</reference>
<dbReference type="EMBL" id="WIGM01001244">
    <property type="protein sequence ID" value="KAF6802763.1"/>
    <property type="molecule type" value="Genomic_DNA"/>
</dbReference>
<proteinExistence type="predicted"/>
<dbReference type="GO" id="GO:0016787">
    <property type="term" value="F:hydrolase activity"/>
    <property type="evidence" value="ECO:0007669"/>
    <property type="project" value="UniProtKB-KW"/>
</dbReference>
<evidence type="ECO:0000313" key="2">
    <source>
        <dbReference type="Proteomes" id="UP000639643"/>
    </source>
</evidence>
<dbReference type="AlphaFoldDB" id="A0A8H6IYC5"/>
<gene>
    <name evidence="1" type="ORF">CMUS01_15269</name>
</gene>
<keyword evidence="2" id="KW-1185">Reference proteome</keyword>
<evidence type="ECO:0000313" key="1">
    <source>
        <dbReference type="EMBL" id="KAF6802763.1"/>
    </source>
</evidence>
<sequence>ERFHFEVSGADGSRYKWLLVPDTIHGFDQNIAALVRDPELVEDAEIKTQKTMKIIGEWVLKAPPTTVS</sequence>
<protein>
    <submittedName>
        <fullName evidence="1">Alpha beta hydrolase fold protein</fullName>
    </submittedName>
</protein>
<organism evidence="1 2">
    <name type="scientific">Colletotrichum musicola</name>
    <dbReference type="NCBI Taxonomy" id="2175873"/>
    <lineage>
        <taxon>Eukaryota</taxon>
        <taxon>Fungi</taxon>
        <taxon>Dikarya</taxon>
        <taxon>Ascomycota</taxon>
        <taxon>Pezizomycotina</taxon>
        <taxon>Sordariomycetes</taxon>
        <taxon>Hypocreomycetidae</taxon>
        <taxon>Glomerellales</taxon>
        <taxon>Glomerellaceae</taxon>
        <taxon>Colletotrichum</taxon>
        <taxon>Colletotrichum orchidearum species complex</taxon>
    </lineage>
</organism>
<feature type="non-terminal residue" evidence="1">
    <location>
        <position position="1"/>
    </location>
</feature>
<comment type="caution">
    <text evidence="1">The sequence shown here is derived from an EMBL/GenBank/DDBJ whole genome shotgun (WGS) entry which is preliminary data.</text>
</comment>
<dbReference type="Proteomes" id="UP000639643">
    <property type="component" value="Unassembled WGS sequence"/>
</dbReference>
<accession>A0A8H6IYC5</accession>
<name>A0A8H6IYC5_9PEZI</name>